<keyword evidence="4 9" id="KW-1133">Transmembrane helix</keyword>
<evidence type="ECO:0000259" key="10">
    <source>
        <dbReference type="Pfam" id="PF09976"/>
    </source>
</evidence>
<dbReference type="InterPro" id="IPR011990">
    <property type="entry name" value="TPR-like_helical_dom_sf"/>
</dbReference>
<dbReference type="Gene3D" id="1.25.40.10">
    <property type="entry name" value="Tetratricopeptide repeat domain"/>
    <property type="match status" value="1"/>
</dbReference>
<dbReference type="PANTHER" id="PTHR38035:SF1">
    <property type="entry name" value="ANCILLARY SECYEG TRANSLOCON SUBUNIT"/>
    <property type="match status" value="1"/>
</dbReference>
<evidence type="ECO:0000256" key="2">
    <source>
        <dbReference type="ARBA" id="ARBA00022475"/>
    </source>
</evidence>
<dbReference type="Pfam" id="PF09976">
    <property type="entry name" value="TPR_21"/>
    <property type="match status" value="1"/>
</dbReference>
<dbReference type="InterPro" id="IPR026039">
    <property type="entry name" value="YfgM"/>
</dbReference>
<organism evidence="11 12">
    <name type="scientific">Alloalcanivorax profundimaris</name>
    <dbReference type="NCBI Taxonomy" id="2735259"/>
    <lineage>
        <taxon>Bacteria</taxon>
        <taxon>Pseudomonadati</taxon>
        <taxon>Pseudomonadota</taxon>
        <taxon>Gammaproteobacteria</taxon>
        <taxon>Oceanospirillales</taxon>
        <taxon>Alcanivoracaceae</taxon>
        <taxon>Alloalcanivorax</taxon>
    </lineage>
</organism>
<dbReference type="Proteomes" id="UP000662703">
    <property type="component" value="Unassembled WGS sequence"/>
</dbReference>
<keyword evidence="12" id="KW-1185">Reference proteome</keyword>
<reference evidence="11 12" key="1">
    <citation type="submission" date="2012-09" db="EMBL/GenBank/DDBJ databases">
        <title>Genome Sequence of alkane-degrading Bacterium Alcanivorax sp. 521-1.</title>
        <authorList>
            <person name="Lai Q."/>
            <person name="Shao Z."/>
        </authorList>
    </citation>
    <scope>NUCLEOTIDE SEQUENCE [LARGE SCALE GENOMIC DNA]</scope>
    <source>
        <strain evidence="11 12">521-1</strain>
    </source>
</reference>
<sequence length="212" mass="23119">MVDYIRDEEEQAERLKEWWQKNGTATIIVIVLAIGALLGWRQWQDHSAGQAGEASQHYEAMMAALGQQGDADLVRNAADTLIEDFGGSAYADYAHLALAKLAVDDGDLGAATEQLTTVAEDPATRELEYTARLRLARVLIAQGELDAASEQISRTFPEAWQGQALELKGDIASVRDNRDAARAAYGDALEALDEGAARDRVQMKLDDLKSQS</sequence>
<evidence type="ECO:0000256" key="9">
    <source>
        <dbReference type="SAM" id="Phobius"/>
    </source>
</evidence>
<gene>
    <name evidence="11" type="ORF">Y5W_03673</name>
</gene>
<evidence type="ECO:0000313" key="12">
    <source>
        <dbReference type="Proteomes" id="UP000662703"/>
    </source>
</evidence>
<feature type="transmembrane region" description="Helical" evidence="9">
    <location>
        <begin position="23"/>
        <end position="40"/>
    </location>
</feature>
<accession>A0ABS0AW58</accession>
<protein>
    <recommendedName>
        <fullName evidence="8">Ancillary SecYEG translocon subunit</fullName>
    </recommendedName>
</protein>
<evidence type="ECO:0000256" key="3">
    <source>
        <dbReference type="ARBA" id="ARBA00022692"/>
    </source>
</evidence>
<dbReference type="PANTHER" id="PTHR38035">
    <property type="entry name" value="UPF0070 PROTEIN YFGM"/>
    <property type="match status" value="1"/>
</dbReference>
<dbReference type="InterPro" id="IPR018704">
    <property type="entry name" value="SecYEG/CpoB_TPR"/>
</dbReference>
<keyword evidence="5 9" id="KW-0472">Membrane</keyword>
<dbReference type="EMBL" id="ARXX01000096">
    <property type="protein sequence ID" value="MBF5058379.1"/>
    <property type="molecule type" value="Genomic_DNA"/>
</dbReference>
<evidence type="ECO:0000256" key="4">
    <source>
        <dbReference type="ARBA" id="ARBA00022989"/>
    </source>
</evidence>
<feature type="domain" description="Ancillary SecYEG translocon subunit/Cell division coordinator CpoB TPR" evidence="10">
    <location>
        <begin position="16"/>
        <end position="209"/>
    </location>
</feature>
<keyword evidence="3 9" id="KW-0812">Transmembrane</keyword>
<evidence type="ECO:0000256" key="8">
    <source>
        <dbReference type="ARBA" id="ARBA00024235"/>
    </source>
</evidence>
<name>A0ABS0AW58_9GAMM</name>
<dbReference type="PIRSF" id="PIRSF006170">
    <property type="entry name" value="YfgM"/>
    <property type="match status" value="1"/>
</dbReference>
<comment type="similarity">
    <text evidence="7">Belongs to the YfgM family.</text>
</comment>
<comment type="caution">
    <text evidence="11">The sequence shown here is derived from an EMBL/GenBank/DDBJ whole genome shotgun (WGS) entry which is preliminary data.</text>
</comment>
<dbReference type="RefSeq" id="WP_194866347.1">
    <property type="nucleotide sequence ID" value="NZ_ARXX01000096.1"/>
</dbReference>
<keyword evidence="6" id="KW-0143">Chaperone</keyword>
<comment type="subcellular location">
    <subcellularLocation>
        <location evidence="1">Cell membrane</location>
        <topology evidence="1">Single-pass type II membrane protein</topology>
    </subcellularLocation>
</comment>
<keyword evidence="2" id="KW-1003">Cell membrane</keyword>
<evidence type="ECO:0000256" key="6">
    <source>
        <dbReference type="ARBA" id="ARBA00023186"/>
    </source>
</evidence>
<evidence type="ECO:0000256" key="7">
    <source>
        <dbReference type="ARBA" id="ARBA00024197"/>
    </source>
</evidence>
<evidence type="ECO:0000313" key="11">
    <source>
        <dbReference type="EMBL" id="MBF5058379.1"/>
    </source>
</evidence>
<evidence type="ECO:0000256" key="5">
    <source>
        <dbReference type="ARBA" id="ARBA00023136"/>
    </source>
</evidence>
<evidence type="ECO:0000256" key="1">
    <source>
        <dbReference type="ARBA" id="ARBA00004401"/>
    </source>
</evidence>
<proteinExistence type="inferred from homology"/>